<dbReference type="SUPFAM" id="SSF55874">
    <property type="entry name" value="ATPase domain of HSP90 chaperone/DNA topoisomerase II/histidine kinase"/>
    <property type="match status" value="1"/>
</dbReference>
<evidence type="ECO:0000313" key="9">
    <source>
        <dbReference type="EMBL" id="WFG38087.1"/>
    </source>
</evidence>
<comment type="catalytic activity">
    <reaction evidence="1">
        <text>ATP + protein L-histidine = ADP + protein N-phospho-L-histidine.</text>
        <dbReference type="EC" id="2.7.13.3"/>
    </reaction>
</comment>
<dbReference type="InterPro" id="IPR005467">
    <property type="entry name" value="His_kinase_dom"/>
</dbReference>
<reference evidence="10" key="3">
    <citation type="submission" date="2023-06" db="EMBL/GenBank/DDBJ databases">
        <title>Pangenomics reveal diversification of enzyme families and niche specialization in globally abundant SAR202 bacteria.</title>
        <authorList>
            <person name="Saw J.H.W."/>
        </authorList>
    </citation>
    <scope>NUCLEOTIDE SEQUENCE [LARGE SCALE GENOMIC DNA]</scope>
    <source>
        <strain evidence="10">JH1073</strain>
    </source>
</reference>
<protein>
    <recommendedName>
        <fullName evidence="2">histidine kinase</fullName>
        <ecNumber evidence="2">2.7.13.3</ecNumber>
    </recommendedName>
</protein>
<evidence type="ECO:0000256" key="2">
    <source>
        <dbReference type="ARBA" id="ARBA00012438"/>
    </source>
</evidence>
<keyword evidence="6" id="KW-0472">Membrane</keyword>
<keyword evidence="5" id="KW-0902">Two-component regulatory system</keyword>
<dbReference type="InterPro" id="IPR004358">
    <property type="entry name" value="Sig_transdc_His_kin-like_C"/>
</dbReference>
<dbReference type="InterPro" id="IPR036890">
    <property type="entry name" value="HATPase_C_sf"/>
</dbReference>
<feature type="domain" description="Histidine kinase" evidence="7">
    <location>
        <begin position="242"/>
        <end position="461"/>
    </location>
</feature>
<reference evidence="10 11" key="1">
    <citation type="submission" date="2019-11" db="EMBL/GenBank/DDBJ databases">
        <authorList>
            <person name="Cho J.-C."/>
        </authorList>
    </citation>
    <scope>NUCLEOTIDE SEQUENCE [LARGE SCALE GENOMIC DNA]</scope>
    <source>
        <strain evidence="9 10">JH1073</strain>
        <strain evidence="8 11">JH702</strain>
    </source>
</reference>
<keyword evidence="10" id="KW-1185">Reference proteome</keyword>
<keyword evidence="6" id="KW-1133">Transmembrane helix</keyword>
<dbReference type="Pfam" id="PF00512">
    <property type="entry name" value="HisKA"/>
    <property type="match status" value="1"/>
</dbReference>
<dbReference type="SMART" id="SM00387">
    <property type="entry name" value="HATPase_c"/>
    <property type="match status" value="1"/>
</dbReference>
<evidence type="ECO:0000313" key="10">
    <source>
        <dbReference type="Proteomes" id="UP001219901"/>
    </source>
</evidence>
<dbReference type="EC" id="2.7.13.3" evidence="2"/>
<evidence type="ECO:0000256" key="3">
    <source>
        <dbReference type="ARBA" id="ARBA00022553"/>
    </source>
</evidence>
<dbReference type="Gene3D" id="3.30.565.10">
    <property type="entry name" value="Histidine kinase-like ATPase, C-terminal domain"/>
    <property type="match status" value="1"/>
</dbReference>
<dbReference type="Gene3D" id="1.10.287.130">
    <property type="match status" value="1"/>
</dbReference>
<evidence type="ECO:0000256" key="4">
    <source>
        <dbReference type="ARBA" id="ARBA00022777"/>
    </source>
</evidence>
<evidence type="ECO:0000259" key="7">
    <source>
        <dbReference type="PROSITE" id="PS50109"/>
    </source>
</evidence>
<sequence length="478" mass="52591">MSSPFKFLIAGNKIRLEQLRISLRKLLEASVPVVAFILFASVALASFIHGAQTKSSVDKFRENVLGQSVTSNDSALASAIVSQLLSEYLRGEDVEDKLRARTDVVTTQLSLGETNFTGEAVEHTLISQESWKLARLGIMRILNGERDPQLISITFESIESTRIHAKRAADTWVTQVLAANLTHAQDQLESQVRFFSVFAPIAALGALAVIVVGIRARGRAKLQAEIEQLAKINDEKTLFVTQVSHELKTPLTSVISFTDQLIGKSDRPLSERQSKQLHVIKRNADYLRLLVNDLIDVSQLETGRITIDLKPTAVADLMAELESSFGPIVNRKKQRLIIRKFDDTLQVRGDHLRLLQVLSNLLGNASKYSPPNTLIMITSTVSDENVSISVIDEGERMSDADKEKAFDMFFRGTSRRATQESGTGIGLAVSKMIVEAHEGSIEILDGFPSGTEVVVTLPRQIGQSAPATDSEDDARFIA</sequence>
<dbReference type="SUPFAM" id="SSF47384">
    <property type="entry name" value="Homodimeric domain of signal transducing histidine kinase"/>
    <property type="match status" value="1"/>
</dbReference>
<dbReference type="Proteomes" id="UP001219901">
    <property type="component" value="Chromosome"/>
</dbReference>
<keyword evidence="4" id="KW-0418">Kinase</keyword>
<dbReference type="Proteomes" id="UP001321249">
    <property type="component" value="Unassembled WGS sequence"/>
</dbReference>
<evidence type="ECO:0000313" key="8">
    <source>
        <dbReference type="EMBL" id="MDG0866658.1"/>
    </source>
</evidence>
<keyword evidence="3" id="KW-0597">Phosphoprotein</keyword>
<dbReference type="SMART" id="SM00388">
    <property type="entry name" value="HisKA"/>
    <property type="match status" value="1"/>
</dbReference>
<evidence type="ECO:0000256" key="5">
    <source>
        <dbReference type="ARBA" id="ARBA00023012"/>
    </source>
</evidence>
<dbReference type="GO" id="GO:0000155">
    <property type="term" value="F:phosphorelay sensor kinase activity"/>
    <property type="evidence" value="ECO:0007669"/>
    <property type="project" value="InterPro"/>
</dbReference>
<dbReference type="InterPro" id="IPR036097">
    <property type="entry name" value="HisK_dim/P_sf"/>
</dbReference>
<organism evidence="9 10">
    <name type="scientific">Candidatus Lucifugimonas marina</name>
    <dbReference type="NCBI Taxonomy" id="3038979"/>
    <lineage>
        <taxon>Bacteria</taxon>
        <taxon>Bacillati</taxon>
        <taxon>Chloroflexota</taxon>
        <taxon>Dehalococcoidia</taxon>
        <taxon>SAR202 cluster</taxon>
        <taxon>Candidatus Lucifugimonadales</taxon>
        <taxon>Candidatus Lucifugimonadaceae</taxon>
        <taxon>Candidatus Lucifugimonas</taxon>
    </lineage>
</organism>
<evidence type="ECO:0000256" key="6">
    <source>
        <dbReference type="SAM" id="Phobius"/>
    </source>
</evidence>
<dbReference type="EMBL" id="WMBE01000002">
    <property type="protein sequence ID" value="MDG0866658.1"/>
    <property type="molecule type" value="Genomic_DNA"/>
</dbReference>
<evidence type="ECO:0000313" key="11">
    <source>
        <dbReference type="Proteomes" id="UP001321249"/>
    </source>
</evidence>
<dbReference type="RefSeq" id="WP_342824264.1">
    <property type="nucleotide sequence ID" value="NZ_CP046146.1"/>
</dbReference>
<feature type="transmembrane region" description="Helical" evidence="6">
    <location>
        <begin position="194"/>
        <end position="214"/>
    </location>
</feature>
<feature type="transmembrane region" description="Helical" evidence="6">
    <location>
        <begin position="26"/>
        <end position="48"/>
    </location>
</feature>
<dbReference type="AlphaFoldDB" id="A0AAJ5ZFS6"/>
<dbReference type="Pfam" id="PF02518">
    <property type="entry name" value="HATPase_c"/>
    <property type="match status" value="1"/>
</dbReference>
<evidence type="ECO:0000256" key="1">
    <source>
        <dbReference type="ARBA" id="ARBA00000085"/>
    </source>
</evidence>
<dbReference type="CDD" id="cd00082">
    <property type="entry name" value="HisKA"/>
    <property type="match status" value="1"/>
</dbReference>
<dbReference type="InterPro" id="IPR003661">
    <property type="entry name" value="HisK_dim/P_dom"/>
</dbReference>
<dbReference type="PANTHER" id="PTHR43547:SF2">
    <property type="entry name" value="HYBRID SIGNAL TRANSDUCTION HISTIDINE KINASE C"/>
    <property type="match status" value="1"/>
</dbReference>
<dbReference type="PRINTS" id="PR00344">
    <property type="entry name" value="BCTRLSENSOR"/>
</dbReference>
<dbReference type="PANTHER" id="PTHR43547">
    <property type="entry name" value="TWO-COMPONENT HISTIDINE KINASE"/>
    <property type="match status" value="1"/>
</dbReference>
<gene>
    <name evidence="8" type="ORF">GKO46_06150</name>
    <name evidence="9" type="ORF">GKO48_00145</name>
</gene>
<dbReference type="InterPro" id="IPR003594">
    <property type="entry name" value="HATPase_dom"/>
</dbReference>
<proteinExistence type="predicted"/>
<reference evidence="9" key="2">
    <citation type="journal article" date="2023" name="Nat. Commun.">
        <title>Cultivation of marine bacteria of the SAR202 clade.</title>
        <authorList>
            <person name="Lim Y."/>
            <person name="Seo J.H."/>
            <person name="Giovannoni S.J."/>
            <person name="Kang I."/>
            <person name="Cho J.C."/>
        </authorList>
    </citation>
    <scope>NUCLEOTIDE SEQUENCE</scope>
    <source>
        <strain evidence="9">JH1073</strain>
    </source>
</reference>
<keyword evidence="4" id="KW-0808">Transferase</keyword>
<dbReference type="EMBL" id="CP046147">
    <property type="protein sequence ID" value="WFG38087.1"/>
    <property type="molecule type" value="Genomic_DNA"/>
</dbReference>
<keyword evidence="6" id="KW-0812">Transmembrane</keyword>
<accession>A0AAJ5ZFS6</accession>
<dbReference type="PROSITE" id="PS50109">
    <property type="entry name" value="HIS_KIN"/>
    <property type="match status" value="1"/>
</dbReference>
<name>A0AAJ5ZFS6_9CHLR</name>